<comment type="cofactor">
    <cofactor evidence="1">
        <name>adenosylcob(III)alamin</name>
        <dbReference type="ChEBI" id="CHEBI:18408"/>
    </cofactor>
</comment>
<comment type="caution">
    <text evidence="7">The sequence shown here is derived from an EMBL/GenBank/DDBJ whole genome shotgun (WGS) entry which is preliminary data.</text>
</comment>
<sequence>MQQDNLFKDFQPSSAADWKELIIKDLKGASFESLVTQTSEGIDIQPFYHKELDNNTINIANPAQQTHEALAIRNWINNFAIKVTDESEANKLALEALNIGADGLIFECSSIPDFKKLLKDIQAEYCSISYKTEASSYELAKAYFNYLISEKVDLSKISGSILTDTLELRDAGVVELAESNFKDLAKLINSIKEVQNFKVANISADLFHNAGANIVHELAFTVSKAVEYFDKLTEEGLSISDIFKHTVFSFAFGRKYFFEIAKIKAFKMIMIKIAKAYDYELNPDDIFIHAEVSKRTKSALDFHVNLLRNTTESMSAILAGCQSLYVAPHDDTKAAEEQKQTFKRIALNLSNILKEEAHLDKITDPTLGSYYIESLIEEIESKSWEVFLSLEKQGSYSELFKLQLVKSFIDQDEKLGSDAALGRKDAFIGANMFQNVGEPLKLKAIPTESSDFLSSKRAAWKIEKLRKRTEDFVLQNGEDSRPKATIILFGTDAVAKAKSDFTYSFLGMAGIKIEEEIFLKDFAKLETVKKNLNSDLIIYCYKEKPDFHEANFKHDNAKIMIAGQEANEEEMCSKGLYACIHRHSEAFSFLNDLLNDLKITL</sequence>
<dbReference type="RefSeq" id="WP_201921907.1">
    <property type="nucleotide sequence ID" value="NZ_JAERQG010000003.1"/>
</dbReference>
<gene>
    <name evidence="7" type="ORF">JKP34_12490</name>
</gene>
<dbReference type="SUPFAM" id="SSF52242">
    <property type="entry name" value="Cobalamin (vitamin B12)-binding domain"/>
    <property type="match status" value="1"/>
</dbReference>
<dbReference type="GO" id="GO:0016866">
    <property type="term" value="F:intramolecular transferase activity"/>
    <property type="evidence" value="ECO:0007669"/>
    <property type="project" value="InterPro"/>
</dbReference>
<dbReference type="AlphaFoldDB" id="A0A937ABV5"/>
<evidence type="ECO:0000256" key="1">
    <source>
        <dbReference type="ARBA" id="ARBA00001922"/>
    </source>
</evidence>
<protein>
    <recommendedName>
        <fullName evidence="6">Methylmalonyl-CoA mutase alpha/beta chain catalytic domain-containing protein</fullName>
    </recommendedName>
</protein>
<keyword evidence="4" id="KW-0413">Isomerase</keyword>
<evidence type="ECO:0000256" key="3">
    <source>
        <dbReference type="ARBA" id="ARBA00022628"/>
    </source>
</evidence>
<organism evidence="7 8">
    <name type="scientific">Marivirga atlantica</name>
    <dbReference type="NCBI Taxonomy" id="1548457"/>
    <lineage>
        <taxon>Bacteria</taxon>
        <taxon>Pseudomonadati</taxon>
        <taxon>Bacteroidota</taxon>
        <taxon>Cytophagia</taxon>
        <taxon>Cytophagales</taxon>
        <taxon>Marivirgaceae</taxon>
        <taxon>Marivirga</taxon>
    </lineage>
</organism>
<dbReference type="EMBL" id="JAERQG010000003">
    <property type="protein sequence ID" value="MBL0766076.1"/>
    <property type="molecule type" value="Genomic_DNA"/>
</dbReference>
<evidence type="ECO:0000256" key="5">
    <source>
        <dbReference type="ARBA" id="ARBA00023285"/>
    </source>
</evidence>
<feature type="domain" description="Methylmalonyl-CoA mutase alpha/beta chain catalytic" evidence="6">
    <location>
        <begin position="98"/>
        <end position="468"/>
    </location>
</feature>
<dbReference type="SUPFAM" id="SSF51703">
    <property type="entry name" value="Cobalamin (vitamin B12)-dependent enzymes"/>
    <property type="match status" value="1"/>
</dbReference>
<name>A0A937ABV5_9BACT</name>
<evidence type="ECO:0000313" key="8">
    <source>
        <dbReference type="Proteomes" id="UP000642920"/>
    </source>
</evidence>
<evidence type="ECO:0000256" key="4">
    <source>
        <dbReference type="ARBA" id="ARBA00023235"/>
    </source>
</evidence>
<dbReference type="PANTHER" id="PTHR48101:SF1">
    <property type="entry name" value="METHYLMALONYL-COA MUTASE, LARGE SUBUNIT"/>
    <property type="match status" value="1"/>
</dbReference>
<dbReference type="GO" id="GO:0046872">
    <property type="term" value="F:metal ion binding"/>
    <property type="evidence" value="ECO:0007669"/>
    <property type="project" value="InterPro"/>
</dbReference>
<dbReference type="Gene3D" id="3.20.20.240">
    <property type="entry name" value="Methylmalonyl-CoA mutase"/>
    <property type="match status" value="1"/>
</dbReference>
<evidence type="ECO:0000259" key="6">
    <source>
        <dbReference type="Pfam" id="PF01642"/>
    </source>
</evidence>
<dbReference type="PANTHER" id="PTHR48101">
    <property type="entry name" value="METHYLMALONYL-COA MUTASE, MITOCHONDRIAL-RELATED"/>
    <property type="match status" value="1"/>
</dbReference>
<dbReference type="Proteomes" id="UP000642920">
    <property type="component" value="Unassembled WGS sequence"/>
</dbReference>
<accession>A0A937ABV5</accession>
<evidence type="ECO:0000256" key="2">
    <source>
        <dbReference type="ARBA" id="ARBA00008465"/>
    </source>
</evidence>
<keyword evidence="5" id="KW-0170">Cobalt</keyword>
<dbReference type="Pfam" id="PF01642">
    <property type="entry name" value="MM_CoA_mutase"/>
    <property type="match status" value="1"/>
</dbReference>
<dbReference type="InterPro" id="IPR036724">
    <property type="entry name" value="Cobalamin-bd_sf"/>
</dbReference>
<proteinExistence type="inferred from homology"/>
<keyword evidence="3" id="KW-0846">Cobalamin</keyword>
<comment type="similarity">
    <text evidence="2">Belongs to the methylmalonyl-CoA mutase family.</text>
</comment>
<dbReference type="InterPro" id="IPR016176">
    <property type="entry name" value="Cbl-dep_enz_cat"/>
</dbReference>
<dbReference type="GO" id="GO:0031419">
    <property type="term" value="F:cobalamin binding"/>
    <property type="evidence" value="ECO:0007669"/>
    <property type="project" value="UniProtKB-KW"/>
</dbReference>
<dbReference type="InterPro" id="IPR006099">
    <property type="entry name" value="MeMalonylCoA_mutase_a/b_cat"/>
</dbReference>
<reference evidence="7" key="1">
    <citation type="submission" date="2021-01" db="EMBL/GenBank/DDBJ databases">
        <title>Marivirga sp. nov., isolated from intertidal surface sediments.</title>
        <authorList>
            <person name="Zhang M."/>
        </authorList>
    </citation>
    <scope>NUCLEOTIDE SEQUENCE</scope>
    <source>
        <strain evidence="7">SM1354</strain>
    </source>
</reference>
<evidence type="ECO:0000313" key="7">
    <source>
        <dbReference type="EMBL" id="MBL0766076.1"/>
    </source>
</evidence>
<keyword evidence="8" id="KW-1185">Reference proteome</keyword>
<dbReference type="Gene3D" id="3.40.50.280">
    <property type="entry name" value="Cobalamin-binding domain"/>
    <property type="match status" value="1"/>
</dbReference>